<dbReference type="Proteomes" id="UP001497516">
    <property type="component" value="Chromosome 10"/>
</dbReference>
<evidence type="ECO:0000313" key="2">
    <source>
        <dbReference type="Proteomes" id="UP001497516"/>
    </source>
</evidence>
<proteinExistence type="predicted"/>
<dbReference type="AlphaFoldDB" id="A0AAV2CVT6"/>
<organism evidence="1 2">
    <name type="scientific">Linum trigynum</name>
    <dbReference type="NCBI Taxonomy" id="586398"/>
    <lineage>
        <taxon>Eukaryota</taxon>
        <taxon>Viridiplantae</taxon>
        <taxon>Streptophyta</taxon>
        <taxon>Embryophyta</taxon>
        <taxon>Tracheophyta</taxon>
        <taxon>Spermatophyta</taxon>
        <taxon>Magnoliopsida</taxon>
        <taxon>eudicotyledons</taxon>
        <taxon>Gunneridae</taxon>
        <taxon>Pentapetalae</taxon>
        <taxon>rosids</taxon>
        <taxon>fabids</taxon>
        <taxon>Malpighiales</taxon>
        <taxon>Linaceae</taxon>
        <taxon>Linum</taxon>
    </lineage>
</organism>
<dbReference type="EMBL" id="OZ034814">
    <property type="protein sequence ID" value="CAL1359963.1"/>
    <property type="molecule type" value="Genomic_DNA"/>
</dbReference>
<keyword evidence="2" id="KW-1185">Reference proteome</keyword>
<evidence type="ECO:0000313" key="1">
    <source>
        <dbReference type="EMBL" id="CAL1359963.1"/>
    </source>
</evidence>
<name>A0AAV2CVT6_9ROSI</name>
<reference evidence="1 2" key="1">
    <citation type="submission" date="2024-04" db="EMBL/GenBank/DDBJ databases">
        <authorList>
            <person name="Fracassetti M."/>
        </authorList>
    </citation>
    <scope>NUCLEOTIDE SEQUENCE [LARGE SCALE GENOMIC DNA]</scope>
</reference>
<sequence length="113" mass="12947">MVAATVVVVDGDRAFIVVEEERGSVFLVALHRRRSSCSSGTERAREPQLRHDSLRTVRRQLFPVPPPNFLLLLIPCRPPEKQEEGNREFKGIFSGRRLFVFFQISVSVLSRRV</sequence>
<accession>A0AAV2CVT6</accession>
<gene>
    <name evidence="1" type="ORF">LTRI10_LOCUS7426</name>
</gene>
<protein>
    <submittedName>
        <fullName evidence="1">Uncharacterized protein</fullName>
    </submittedName>
</protein>